<dbReference type="Proteomes" id="UP001276659">
    <property type="component" value="Unassembled WGS sequence"/>
</dbReference>
<dbReference type="AlphaFoldDB" id="A0AAE0DQQ6"/>
<dbReference type="Gene3D" id="3.40.250.10">
    <property type="entry name" value="Rhodanese-like domain"/>
    <property type="match status" value="1"/>
</dbReference>
<sequence>MAIPHPICFLVRTTCLRAAALKPSHRPRRSLHLHHPSRQLRPSPSSNANSKGEHIALNHQPHVPTNSKKSRIIIDVREPAELQQSGRIPGAYSMPLTSNPDAFYLSNDDFFDRFGFEKPRPPTSTPSSSPSPSTASSESPYSPKMKEREANSGLNSDNDSKVDSMQVNNEAAGGGEREGEGVEEVVFYCKAGVRSRAAARMAREWAGIRVGDMKGGWMEWEGKGGAVER</sequence>
<gene>
    <name evidence="3" type="ORF">OEA41_007873</name>
</gene>
<evidence type="ECO:0000313" key="3">
    <source>
        <dbReference type="EMBL" id="KAK3176550.1"/>
    </source>
</evidence>
<comment type="caution">
    <text evidence="3">The sequence shown here is derived from an EMBL/GenBank/DDBJ whole genome shotgun (WGS) entry which is preliminary data.</text>
</comment>
<dbReference type="GO" id="GO:0004792">
    <property type="term" value="F:thiosulfate-cyanide sulfurtransferase activity"/>
    <property type="evidence" value="ECO:0007669"/>
    <property type="project" value="TreeGrafter"/>
</dbReference>
<feature type="compositionally biased region" description="Low complexity" evidence="1">
    <location>
        <begin position="125"/>
        <end position="143"/>
    </location>
</feature>
<dbReference type="GO" id="GO:0005739">
    <property type="term" value="C:mitochondrion"/>
    <property type="evidence" value="ECO:0007669"/>
    <property type="project" value="TreeGrafter"/>
</dbReference>
<dbReference type="PROSITE" id="PS50206">
    <property type="entry name" value="RHODANESE_3"/>
    <property type="match status" value="1"/>
</dbReference>
<feature type="region of interest" description="Disordered" evidence="1">
    <location>
        <begin position="23"/>
        <end position="69"/>
    </location>
</feature>
<reference evidence="3" key="1">
    <citation type="submission" date="2022-11" db="EMBL/GenBank/DDBJ databases">
        <title>Chromosomal genome sequence assembly and mating type (MAT) locus characterization of the leprose asexual lichenized fungus Lepraria neglecta (Nyl.) Erichsen.</title>
        <authorList>
            <person name="Allen J.L."/>
            <person name="Pfeffer B."/>
        </authorList>
    </citation>
    <scope>NUCLEOTIDE SEQUENCE</scope>
    <source>
        <strain evidence="3">Allen 5258</strain>
    </source>
</reference>
<feature type="domain" description="Rhodanese" evidence="2">
    <location>
        <begin position="67"/>
        <end position="229"/>
    </location>
</feature>
<proteinExistence type="predicted"/>
<feature type="compositionally biased region" description="Basic residues" evidence="1">
    <location>
        <begin position="23"/>
        <end position="38"/>
    </location>
</feature>
<name>A0AAE0DQQ6_9LECA</name>
<dbReference type="InterPro" id="IPR001763">
    <property type="entry name" value="Rhodanese-like_dom"/>
</dbReference>
<accession>A0AAE0DQQ6</accession>
<dbReference type="EMBL" id="JASNWA010000004">
    <property type="protein sequence ID" value="KAK3176550.1"/>
    <property type="molecule type" value="Genomic_DNA"/>
</dbReference>
<organism evidence="3 4">
    <name type="scientific">Lepraria neglecta</name>
    <dbReference type="NCBI Taxonomy" id="209136"/>
    <lineage>
        <taxon>Eukaryota</taxon>
        <taxon>Fungi</taxon>
        <taxon>Dikarya</taxon>
        <taxon>Ascomycota</taxon>
        <taxon>Pezizomycotina</taxon>
        <taxon>Lecanoromycetes</taxon>
        <taxon>OSLEUM clade</taxon>
        <taxon>Lecanoromycetidae</taxon>
        <taxon>Lecanorales</taxon>
        <taxon>Lecanorineae</taxon>
        <taxon>Stereocaulaceae</taxon>
        <taxon>Lepraria</taxon>
    </lineage>
</organism>
<evidence type="ECO:0000313" key="4">
    <source>
        <dbReference type="Proteomes" id="UP001276659"/>
    </source>
</evidence>
<dbReference type="PANTHER" id="PTHR44086">
    <property type="entry name" value="THIOSULFATE SULFURTRANSFERASE RDL2, MITOCHONDRIAL-RELATED"/>
    <property type="match status" value="1"/>
</dbReference>
<evidence type="ECO:0000259" key="2">
    <source>
        <dbReference type="PROSITE" id="PS50206"/>
    </source>
</evidence>
<dbReference type="PANTHER" id="PTHR44086:SF10">
    <property type="entry name" value="THIOSULFATE SULFURTRANSFERASE_RHODANESE-LIKE DOMAIN-CONTAINING PROTEIN 3"/>
    <property type="match status" value="1"/>
</dbReference>
<dbReference type="Pfam" id="PF00581">
    <property type="entry name" value="Rhodanese"/>
    <property type="match status" value="1"/>
</dbReference>
<dbReference type="InterPro" id="IPR036873">
    <property type="entry name" value="Rhodanese-like_dom_sf"/>
</dbReference>
<feature type="compositionally biased region" description="Polar residues" evidence="1">
    <location>
        <begin position="152"/>
        <end position="164"/>
    </location>
</feature>
<keyword evidence="4" id="KW-1185">Reference proteome</keyword>
<dbReference type="SUPFAM" id="SSF52821">
    <property type="entry name" value="Rhodanese/Cell cycle control phosphatase"/>
    <property type="match status" value="1"/>
</dbReference>
<evidence type="ECO:0000256" key="1">
    <source>
        <dbReference type="SAM" id="MobiDB-lite"/>
    </source>
</evidence>
<feature type="region of interest" description="Disordered" evidence="1">
    <location>
        <begin position="114"/>
        <end position="164"/>
    </location>
</feature>
<protein>
    <recommendedName>
        <fullName evidence="2">Rhodanese domain-containing protein</fullName>
    </recommendedName>
</protein>
<dbReference type="SMART" id="SM00450">
    <property type="entry name" value="RHOD"/>
    <property type="match status" value="1"/>
</dbReference>